<dbReference type="PROSITE" id="PS51257">
    <property type="entry name" value="PROKAR_LIPOPROTEIN"/>
    <property type="match status" value="1"/>
</dbReference>
<dbReference type="OrthoDB" id="5422664at2"/>
<name>A8ZYE3_DESOH</name>
<evidence type="ECO:0000256" key="2">
    <source>
        <dbReference type="SAM" id="SignalP"/>
    </source>
</evidence>
<evidence type="ECO:0000313" key="4">
    <source>
        <dbReference type="Proteomes" id="UP000008561"/>
    </source>
</evidence>
<evidence type="ECO:0000256" key="1">
    <source>
        <dbReference type="SAM" id="MobiDB-lite"/>
    </source>
</evidence>
<dbReference type="RefSeq" id="WP_012176279.1">
    <property type="nucleotide sequence ID" value="NC_009943.1"/>
</dbReference>
<dbReference type="HOGENOM" id="CLU_1831942_0_0_7"/>
<reference evidence="3 4" key="1">
    <citation type="submission" date="2007-10" db="EMBL/GenBank/DDBJ databases">
        <title>Complete sequence of Desulfococcus oleovorans Hxd3.</title>
        <authorList>
            <consortium name="US DOE Joint Genome Institute"/>
            <person name="Copeland A."/>
            <person name="Lucas S."/>
            <person name="Lapidus A."/>
            <person name="Barry K."/>
            <person name="Glavina del Rio T."/>
            <person name="Dalin E."/>
            <person name="Tice H."/>
            <person name="Pitluck S."/>
            <person name="Kiss H."/>
            <person name="Brettin T."/>
            <person name="Bruce D."/>
            <person name="Detter J.C."/>
            <person name="Han C."/>
            <person name="Schmutz J."/>
            <person name="Larimer F."/>
            <person name="Land M."/>
            <person name="Hauser L."/>
            <person name="Kyrpides N."/>
            <person name="Kim E."/>
            <person name="Wawrik B."/>
            <person name="Richardson P."/>
        </authorList>
    </citation>
    <scope>NUCLEOTIDE SEQUENCE [LARGE SCALE GENOMIC DNA]</scope>
    <source>
        <strain evidence="4">DSM 6200 / JCM 39069 / Hxd3</strain>
    </source>
</reference>
<protein>
    <recommendedName>
        <fullName evidence="5">Lipoprotein</fullName>
    </recommendedName>
</protein>
<keyword evidence="2" id="KW-0732">Signal</keyword>
<feature type="region of interest" description="Disordered" evidence="1">
    <location>
        <begin position="81"/>
        <end position="100"/>
    </location>
</feature>
<evidence type="ECO:0008006" key="5">
    <source>
        <dbReference type="Google" id="ProtNLM"/>
    </source>
</evidence>
<accession>A8ZYE3</accession>
<dbReference type="eggNOG" id="ENOG50331EN">
    <property type="taxonomic scope" value="Bacteria"/>
</dbReference>
<feature type="chain" id="PRO_5002734760" description="Lipoprotein" evidence="2">
    <location>
        <begin position="21"/>
        <end position="140"/>
    </location>
</feature>
<proteinExistence type="predicted"/>
<sequence length="140" mass="15552">MKKRAAVFLCVLSLVLLTVACGGKYSDIISVNKQFAKVMETYVTALEKAESAKDVAAAINRFADGMESLAPEMKAINKKYPELRGDGDLPEELEQSRKETEAVSQRYAESFMKMMPYMADPDVQAAQMRLSKVMSEIGQE</sequence>
<dbReference type="Proteomes" id="UP000008561">
    <property type="component" value="Chromosome"/>
</dbReference>
<organism evidence="3 4">
    <name type="scientific">Desulfosudis oleivorans (strain DSM 6200 / JCM 39069 / Hxd3)</name>
    <name type="common">Desulfococcus oleovorans</name>
    <dbReference type="NCBI Taxonomy" id="96561"/>
    <lineage>
        <taxon>Bacteria</taxon>
        <taxon>Pseudomonadati</taxon>
        <taxon>Thermodesulfobacteriota</taxon>
        <taxon>Desulfobacteria</taxon>
        <taxon>Desulfobacterales</taxon>
        <taxon>Desulfosudaceae</taxon>
        <taxon>Desulfosudis</taxon>
    </lineage>
</organism>
<evidence type="ECO:0000313" key="3">
    <source>
        <dbReference type="EMBL" id="ABW68668.1"/>
    </source>
</evidence>
<feature type="signal peptide" evidence="2">
    <location>
        <begin position="1"/>
        <end position="20"/>
    </location>
</feature>
<dbReference type="EMBL" id="CP000859">
    <property type="protein sequence ID" value="ABW68668.1"/>
    <property type="molecule type" value="Genomic_DNA"/>
</dbReference>
<keyword evidence="4" id="KW-1185">Reference proteome</keyword>
<dbReference type="AlphaFoldDB" id="A8ZYE3"/>
<gene>
    <name evidence="3" type="ordered locus">Dole_2865</name>
</gene>
<dbReference type="KEGG" id="dol:Dole_2865"/>